<keyword evidence="3" id="KW-1185">Reference proteome</keyword>
<sequence length="174" mass="19693">MNFLDHITFRKPNKTNKTRSIDLSSEENSTNNSLVDGSTSMPNISEDENTTTIQELKQQINALTSKLYKAQEEINTLSIENRELKSTIHDLRNKNDSKIENTTTSHADVSLSSNNRLQQRATNNEQAQCTSTPLKQRTTLPTNSTKTTRSTASQKEKQNIESQKNKICINLMSF</sequence>
<feature type="region of interest" description="Disordered" evidence="1">
    <location>
        <begin position="98"/>
        <end position="159"/>
    </location>
</feature>
<dbReference type="Gene3D" id="1.20.5.1700">
    <property type="match status" value="1"/>
</dbReference>
<organism evidence="2 3">
    <name type="scientific">Helicoverpa armigera</name>
    <name type="common">Cotton bollworm</name>
    <name type="synonym">Heliothis armigera</name>
    <dbReference type="NCBI Taxonomy" id="29058"/>
    <lineage>
        <taxon>Eukaryota</taxon>
        <taxon>Metazoa</taxon>
        <taxon>Ecdysozoa</taxon>
        <taxon>Arthropoda</taxon>
        <taxon>Hexapoda</taxon>
        <taxon>Insecta</taxon>
        <taxon>Pterygota</taxon>
        <taxon>Neoptera</taxon>
        <taxon>Endopterygota</taxon>
        <taxon>Lepidoptera</taxon>
        <taxon>Glossata</taxon>
        <taxon>Ditrysia</taxon>
        <taxon>Noctuoidea</taxon>
        <taxon>Noctuidae</taxon>
        <taxon>Heliothinae</taxon>
        <taxon>Helicoverpa</taxon>
    </lineage>
</organism>
<name>A0A2W1BUG4_HELAM</name>
<proteinExistence type="predicted"/>
<dbReference type="EMBL" id="KZ149997">
    <property type="protein sequence ID" value="PZC75383.1"/>
    <property type="molecule type" value="Genomic_DNA"/>
</dbReference>
<reference evidence="2 3" key="1">
    <citation type="journal article" date="2017" name="BMC Biol.">
        <title>Genomic innovations, transcriptional plasticity and gene loss underlying the evolution and divergence of two highly polyphagous and invasive Helicoverpa pest species.</title>
        <authorList>
            <person name="Pearce S.L."/>
            <person name="Clarke D.F."/>
            <person name="East P.D."/>
            <person name="Elfekih S."/>
            <person name="Gordon K.H."/>
            <person name="Jermiin L.S."/>
            <person name="McGaughran A."/>
            <person name="Oakeshott J.G."/>
            <person name="Papanikolaou A."/>
            <person name="Perera O.P."/>
            <person name="Rane R.V."/>
            <person name="Richards S."/>
            <person name="Tay W.T."/>
            <person name="Walsh T.K."/>
            <person name="Anderson A."/>
            <person name="Anderson C.J."/>
            <person name="Asgari S."/>
            <person name="Board P.G."/>
            <person name="Bretschneider A."/>
            <person name="Campbell P.M."/>
            <person name="Chertemps T."/>
            <person name="Christeller J.T."/>
            <person name="Coppin C.W."/>
            <person name="Downes S.J."/>
            <person name="Duan G."/>
            <person name="Farnsworth C.A."/>
            <person name="Good R.T."/>
            <person name="Han L.B."/>
            <person name="Han Y.C."/>
            <person name="Hatje K."/>
            <person name="Horne I."/>
            <person name="Huang Y.P."/>
            <person name="Hughes D.S."/>
            <person name="Jacquin-Joly E."/>
            <person name="James W."/>
            <person name="Jhangiani S."/>
            <person name="Kollmar M."/>
            <person name="Kuwar S.S."/>
            <person name="Li S."/>
            <person name="Liu N.Y."/>
            <person name="Maibeche M.T."/>
            <person name="Miller J.R."/>
            <person name="Montagne N."/>
            <person name="Perry T."/>
            <person name="Qu J."/>
            <person name="Song S.V."/>
            <person name="Sutton G.G."/>
            <person name="Vogel H."/>
            <person name="Walenz B.P."/>
            <person name="Xu W."/>
            <person name="Zhang H.J."/>
            <person name="Zou Z."/>
            <person name="Batterham P."/>
            <person name="Edwards O.R."/>
            <person name="Feyereisen R."/>
            <person name="Gibbs R.A."/>
            <person name="Heckel D.G."/>
            <person name="McGrath A."/>
            <person name="Robin C."/>
            <person name="Scherer S.E."/>
            <person name="Worley K.C."/>
            <person name="Wu Y.D."/>
        </authorList>
    </citation>
    <scope>NUCLEOTIDE SEQUENCE [LARGE SCALE GENOMIC DNA]</scope>
    <source>
        <strain evidence="2">Harm_GR_Male_#8</strain>
        <tissue evidence="2">Whole organism</tissue>
    </source>
</reference>
<protein>
    <submittedName>
        <fullName evidence="2">Uncharacterized protein</fullName>
    </submittedName>
</protein>
<evidence type="ECO:0000313" key="3">
    <source>
        <dbReference type="Proteomes" id="UP000249218"/>
    </source>
</evidence>
<dbReference type="AlphaFoldDB" id="A0A2W1BUG4"/>
<evidence type="ECO:0000313" key="2">
    <source>
        <dbReference type="EMBL" id="PZC75383.1"/>
    </source>
</evidence>
<evidence type="ECO:0000256" key="1">
    <source>
        <dbReference type="SAM" id="MobiDB-lite"/>
    </source>
</evidence>
<accession>A0A2W1BUG4</accession>
<feature type="region of interest" description="Disordered" evidence="1">
    <location>
        <begin position="1"/>
        <end position="42"/>
    </location>
</feature>
<feature type="compositionally biased region" description="Polar residues" evidence="1">
    <location>
        <begin position="100"/>
        <end position="153"/>
    </location>
</feature>
<dbReference type="Proteomes" id="UP000249218">
    <property type="component" value="Unassembled WGS sequence"/>
</dbReference>
<gene>
    <name evidence="2" type="primary">HaOG206113</name>
    <name evidence="2" type="ORF">B5X24_HaOG206113</name>
</gene>